<dbReference type="GO" id="GO:0045835">
    <property type="term" value="P:negative regulation of meiotic nuclear division"/>
    <property type="evidence" value="ECO:0007669"/>
    <property type="project" value="EnsemblFungi"/>
</dbReference>
<dbReference type="PIRSF" id="PIRSF037913">
    <property type="entry name" value="His_deacetylse_1"/>
    <property type="match status" value="1"/>
</dbReference>
<feature type="compositionally biased region" description="Basic and acidic residues" evidence="13">
    <location>
        <begin position="425"/>
        <end position="449"/>
    </location>
</feature>
<evidence type="ECO:0000256" key="4">
    <source>
        <dbReference type="ARBA" id="ARBA00022853"/>
    </source>
</evidence>
<evidence type="ECO:0000256" key="8">
    <source>
        <dbReference type="ARBA" id="ARBA00061569"/>
    </source>
</evidence>
<feature type="domain" description="Histone deacetylase" evidence="14">
    <location>
        <begin position="52"/>
        <end position="343"/>
    </location>
</feature>
<dbReference type="GO" id="GO:0046872">
    <property type="term" value="F:metal ion binding"/>
    <property type="evidence" value="ECO:0007669"/>
    <property type="project" value="UniProtKB-KW"/>
</dbReference>
<dbReference type="GO" id="GO:0034399">
    <property type="term" value="C:nuclear periphery"/>
    <property type="evidence" value="ECO:0007669"/>
    <property type="project" value="EnsemblFungi"/>
</dbReference>
<dbReference type="InterPro" id="IPR037138">
    <property type="entry name" value="His_deacetylse_dom_sf"/>
</dbReference>
<reference evidence="16" key="1">
    <citation type="submission" date="2016-02" db="EMBL/GenBank/DDBJ databases">
        <title>Comparative genomics of biotechnologically important yeasts.</title>
        <authorList>
            <consortium name="DOE Joint Genome Institute"/>
            <person name="Riley R."/>
            <person name="Haridas S."/>
            <person name="Wolfe K.H."/>
            <person name="Lopes M.R."/>
            <person name="Hittinger C.T."/>
            <person name="Goker M."/>
            <person name="Salamov A."/>
            <person name="Wisecaver J."/>
            <person name="Long T.M."/>
            <person name="Aerts A.L."/>
            <person name="Barry K."/>
            <person name="Choi C."/>
            <person name="Clum A."/>
            <person name="Coughlan A.Y."/>
            <person name="Deshpande S."/>
            <person name="Douglass A.P."/>
            <person name="Hanson S.J."/>
            <person name="Klenk H.-P."/>
            <person name="Labutti K."/>
            <person name="Lapidus A."/>
            <person name="Lindquist E."/>
            <person name="Lipzen A."/>
            <person name="Meier-Kolthoff J.P."/>
            <person name="Ohm R.A."/>
            <person name="Otillar R.P."/>
            <person name="Pangilinan J."/>
            <person name="Peng Y."/>
            <person name="Rokas A."/>
            <person name="Rosa C.A."/>
            <person name="Scheuner C."/>
            <person name="Sibirny A.A."/>
            <person name="Slot J.C."/>
            <person name="Stielow J.B."/>
            <person name="Sun H."/>
            <person name="Kurtzman C.P."/>
            <person name="Blackwell M."/>
            <person name="Jeffries T.W."/>
            <person name="Grigoriev I.V."/>
        </authorList>
    </citation>
    <scope>NUCLEOTIDE SEQUENCE [LARGE SCALE GENOMIC DNA]</scope>
    <source>
        <strain evidence="16">NRRL Y-17796</strain>
    </source>
</reference>
<dbReference type="EC" id="3.5.1.98" evidence="2 9"/>
<dbReference type="Gene3D" id="3.40.800.20">
    <property type="entry name" value="Histone deacetylase domain"/>
    <property type="match status" value="1"/>
</dbReference>
<protein>
    <recommendedName>
        <fullName evidence="2 9">Histone deacetylase</fullName>
        <ecNumber evidence="2 9">3.5.1.98</ecNumber>
    </recommendedName>
</protein>
<evidence type="ECO:0000256" key="9">
    <source>
        <dbReference type="PIRNR" id="PIRNR037913"/>
    </source>
</evidence>
<gene>
    <name evidence="15" type="ORF">CANCADRAFT_1312</name>
</gene>
<dbReference type="GO" id="GO:0040029">
    <property type="term" value="P:epigenetic regulation of gene expression"/>
    <property type="evidence" value="ECO:0007669"/>
    <property type="project" value="EnsemblFungi"/>
</dbReference>
<dbReference type="GO" id="GO:0005737">
    <property type="term" value="C:cytoplasm"/>
    <property type="evidence" value="ECO:0007669"/>
    <property type="project" value="EnsemblFungi"/>
</dbReference>
<dbReference type="Pfam" id="PF00850">
    <property type="entry name" value="Hist_deacetyl"/>
    <property type="match status" value="1"/>
</dbReference>
<evidence type="ECO:0000256" key="6">
    <source>
        <dbReference type="ARBA" id="ARBA00023163"/>
    </source>
</evidence>
<evidence type="ECO:0000256" key="2">
    <source>
        <dbReference type="ARBA" id="ARBA00012111"/>
    </source>
</evidence>
<dbReference type="GO" id="GO:0032874">
    <property type="term" value="P:positive regulation of stress-activated MAPK cascade"/>
    <property type="evidence" value="ECO:0007669"/>
    <property type="project" value="EnsemblFungi"/>
</dbReference>
<dbReference type="AlphaFoldDB" id="A0A1E4TLW4"/>
<feature type="binding site" evidence="12">
    <location>
        <position position="202"/>
    </location>
    <ligand>
        <name>a divalent metal cation</name>
        <dbReference type="ChEBI" id="CHEBI:60240"/>
    </ligand>
</feature>
<dbReference type="InterPro" id="IPR000286">
    <property type="entry name" value="HDACs"/>
</dbReference>
<feature type="region of interest" description="Disordered" evidence="13">
    <location>
        <begin position="425"/>
        <end position="455"/>
    </location>
</feature>
<evidence type="ECO:0000256" key="5">
    <source>
        <dbReference type="ARBA" id="ARBA00023015"/>
    </source>
</evidence>
<evidence type="ECO:0000259" key="14">
    <source>
        <dbReference type="Pfam" id="PF00850"/>
    </source>
</evidence>
<accession>A0A1E4TLW4</accession>
<dbReference type="EMBL" id="KV453841">
    <property type="protein sequence ID" value="ODV92717.1"/>
    <property type="molecule type" value="Genomic_DNA"/>
</dbReference>
<feature type="active site" description="Proton acceptor" evidence="10">
    <location>
        <position position="165"/>
    </location>
</feature>
<dbReference type="PRINTS" id="PR01270">
    <property type="entry name" value="HDASUPER"/>
</dbReference>
<dbReference type="SUPFAM" id="SSF52768">
    <property type="entry name" value="Arginase/deacetylase"/>
    <property type="match status" value="1"/>
</dbReference>
<comment type="similarity">
    <text evidence="8 9">Belongs to the histone deacetylase family. HD Type 1 subfamily.</text>
</comment>
<dbReference type="InterPro" id="IPR023801">
    <property type="entry name" value="His_deacetylse_dom"/>
</dbReference>
<feature type="binding site" evidence="11">
    <location>
        <position position="123"/>
    </location>
    <ligand>
        <name>substrate</name>
    </ligand>
</feature>
<dbReference type="FunFam" id="3.40.800.20:FF:000007">
    <property type="entry name" value="Histone deacetylase"/>
    <property type="match status" value="1"/>
</dbReference>
<evidence type="ECO:0000256" key="13">
    <source>
        <dbReference type="SAM" id="MobiDB-lite"/>
    </source>
</evidence>
<dbReference type="PRINTS" id="PR01271">
    <property type="entry name" value="HISDACETLASE"/>
</dbReference>
<keyword evidence="12" id="KW-0479">Metal-binding</keyword>
<feature type="binding site" evidence="12">
    <location>
        <position position="200"/>
    </location>
    <ligand>
        <name>a divalent metal cation</name>
        <dbReference type="ChEBI" id="CHEBI:60240"/>
    </ligand>
</feature>
<keyword evidence="7 9" id="KW-0539">Nucleus</keyword>
<evidence type="ECO:0000256" key="10">
    <source>
        <dbReference type="PIRSR" id="PIRSR037913-1"/>
    </source>
</evidence>
<evidence type="ECO:0000256" key="1">
    <source>
        <dbReference type="ARBA" id="ARBA00004123"/>
    </source>
</evidence>
<evidence type="ECO:0000313" key="15">
    <source>
        <dbReference type="EMBL" id="ODV92717.1"/>
    </source>
</evidence>
<dbReference type="GO" id="GO:0034967">
    <property type="term" value="C:Set3 complex"/>
    <property type="evidence" value="ECO:0007669"/>
    <property type="project" value="EnsemblFungi"/>
</dbReference>
<dbReference type="GO" id="GO:0141221">
    <property type="term" value="F:histone deacetylase activity, hydrolytic mechanism"/>
    <property type="evidence" value="ECO:0007669"/>
    <property type="project" value="UniProtKB-EC"/>
</dbReference>
<dbReference type="InterPro" id="IPR003084">
    <property type="entry name" value="HDAC_I/II"/>
</dbReference>
<feature type="binding site" evidence="12">
    <location>
        <position position="289"/>
    </location>
    <ligand>
        <name>a divalent metal cation</name>
        <dbReference type="ChEBI" id="CHEBI:60240"/>
    </ligand>
</feature>
<dbReference type="InterPro" id="IPR023696">
    <property type="entry name" value="Ureohydrolase_dom_sf"/>
</dbReference>
<comment type="catalytic activity">
    <reaction evidence="9">
        <text>N(6)-acetyl-L-lysyl-[histone] + H2O = L-lysyl-[histone] + acetate</text>
        <dbReference type="Rhea" id="RHEA:58196"/>
        <dbReference type="Rhea" id="RHEA-COMP:9845"/>
        <dbReference type="Rhea" id="RHEA-COMP:11338"/>
        <dbReference type="ChEBI" id="CHEBI:15377"/>
        <dbReference type="ChEBI" id="CHEBI:29969"/>
        <dbReference type="ChEBI" id="CHEBI:30089"/>
        <dbReference type="ChEBI" id="CHEBI:61930"/>
        <dbReference type="EC" id="3.5.1.98"/>
    </reaction>
</comment>
<organism evidence="15 16">
    <name type="scientific">Tortispora caseinolytica NRRL Y-17796</name>
    <dbReference type="NCBI Taxonomy" id="767744"/>
    <lineage>
        <taxon>Eukaryota</taxon>
        <taxon>Fungi</taxon>
        <taxon>Dikarya</taxon>
        <taxon>Ascomycota</taxon>
        <taxon>Saccharomycotina</taxon>
        <taxon>Trigonopsidomycetes</taxon>
        <taxon>Trigonopsidales</taxon>
        <taxon>Trigonopsidaceae</taxon>
        <taxon>Tortispora</taxon>
    </lineage>
</organism>
<keyword evidence="5 9" id="KW-0805">Transcription regulation</keyword>
<dbReference type="GO" id="GO:0070210">
    <property type="term" value="C:Rpd3L-Expanded complex"/>
    <property type="evidence" value="ECO:0007669"/>
    <property type="project" value="EnsemblFungi"/>
</dbReference>
<dbReference type="GO" id="GO:0045727">
    <property type="term" value="P:positive regulation of translation"/>
    <property type="evidence" value="ECO:0007669"/>
    <property type="project" value="EnsemblFungi"/>
</dbReference>
<keyword evidence="3 9" id="KW-0378">Hydrolase</keyword>
<evidence type="ECO:0000256" key="3">
    <source>
        <dbReference type="ARBA" id="ARBA00022801"/>
    </source>
</evidence>
<name>A0A1E4TLW4_9ASCO</name>
<feature type="binding site" evidence="11">
    <location>
        <position position="328"/>
    </location>
    <ligand>
        <name>substrate</name>
    </ligand>
</feature>
<evidence type="ECO:0000256" key="12">
    <source>
        <dbReference type="PIRSR" id="PIRSR037913-3"/>
    </source>
</evidence>
<dbReference type="GO" id="GO:0000792">
    <property type="term" value="C:heterochromatin"/>
    <property type="evidence" value="ECO:0007669"/>
    <property type="project" value="EnsemblFungi"/>
</dbReference>
<dbReference type="PANTHER" id="PTHR10625">
    <property type="entry name" value="HISTONE DEACETYLASE HDAC1-RELATED"/>
    <property type="match status" value="1"/>
</dbReference>
<evidence type="ECO:0000256" key="11">
    <source>
        <dbReference type="PIRSR" id="PIRSR037913-2"/>
    </source>
</evidence>
<proteinExistence type="inferred from homology"/>
<evidence type="ECO:0000313" key="16">
    <source>
        <dbReference type="Proteomes" id="UP000095023"/>
    </source>
</evidence>
<keyword evidence="4 9" id="KW-0156">Chromatin regulator</keyword>
<dbReference type="Proteomes" id="UP000095023">
    <property type="component" value="Unassembled WGS sequence"/>
</dbReference>
<comment type="subcellular location">
    <subcellularLocation>
        <location evidence="1 9">Nucleus</location>
    </subcellularLocation>
</comment>
<evidence type="ECO:0000256" key="7">
    <source>
        <dbReference type="ARBA" id="ARBA00023242"/>
    </source>
</evidence>
<dbReference type="OrthoDB" id="1918432at2759"/>
<sequence>MVVVSWSDDQTFARDAKTEQYAALFELKNVEQRKVSYHFNDLASHYHFGAMHPMKPFRLMLTDHLVLGYKMHEKLDWYRPRRATEEEVLEFHASEYVDFLKNVTPHNADKYKDMFEKFNIGGDCPIFDGMYDYARLTAGASIDASRKLISGVSDIAINWSGGLHHAKKFEPSGFCYVNDIVLAILNLLRVHPRVLYIDIDVHHGDGVQEAFYATDRVMTLSFHKYDGEYFPATGNFDEVGVGMGVHHALNVPIRDGIDDESYIRLFRAIVEPVLLSYQPSVVVLQCGADSLGGDRLGVFNLNIRAHGRCVNFVRELGFPLIVLGGGGYTPRNVSRLWCYETSVCLGVDLDPKLPSNIPFMKYFEPDYSLHPTLSGRVENKNSRKYLEMVRARILEELRYLNHAPSVQMQIMPPDIAGFLEEEEKRLQEEKQAAHEREYRASQEQKDAARAGEMTD</sequence>
<dbReference type="GO" id="GO:0006355">
    <property type="term" value="P:regulation of DNA-templated transcription"/>
    <property type="evidence" value="ECO:0007669"/>
    <property type="project" value="EnsemblFungi"/>
</dbReference>
<keyword evidence="16" id="KW-1185">Reference proteome</keyword>
<feature type="binding site" evidence="11">
    <location>
        <position position="173"/>
    </location>
    <ligand>
        <name>substrate</name>
    </ligand>
</feature>
<keyword evidence="6 9" id="KW-0804">Transcription</keyword>
<dbReference type="PANTHER" id="PTHR10625:SF36">
    <property type="entry name" value="HISTONE DEACETYLASE 3"/>
    <property type="match status" value="1"/>
</dbReference>